<feature type="region of interest" description="Disordered" evidence="1">
    <location>
        <begin position="30"/>
        <end position="164"/>
    </location>
</feature>
<organism evidence="2 3">
    <name type="scientific">Mycena sanguinolenta</name>
    <dbReference type="NCBI Taxonomy" id="230812"/>
    <lineage>
        <taxon>Eukaryota</taxon>
        <taxon>Fungi</taxon>
        <taxon>Dikarya</taxon>
        <taxon>Basidiomycota</taxon>
        <taxon>Agaricomycotina</taxon>
        <taxon>Agaricomycetes</taxon>
        <taxon>Agaricomycetidae</taxon>
        <taxon>Agaricales</taxon>
        <taxon>Marasmiineae</taxon>
        <taxon>Mycenaceae</taxon>
        <taxon>Mycena</taxon>
    </lineage>
</organism>
<dbReference type="Proteomes" id="UP000623467">
    <property type="component" value="Unassembled WGS sequence"/>
</dbReference>
<name>A0A8H6YNB8_9AGAR</name>
<accession>A0A8H6YNB8</accession>
<feature type="compositionally biased region" description="Low complexity" evidence="1">
    <location>
        <begin position="53"/>
        <end position="62"/>
    </location>
</feature>
<dbReference type="AlphaFoldDB" id="A0A8H6YNB8"/>
<keyword evidence="3" id="KW-1185">Reference proteome</keyword>
<sequence length="203" mass="22493">MEFNSTSAPLVKTVSQSVYDTWYTGPEIVQESSSIHGEEDTLDTFINDEEDSSSNSTAAGSSDDYDPIQDPDAESDDNMEVIPSQYNIRPAPIASKRKRESLDSEDEKPVKKLKLIASNISFPPTGTSTRKELPLFLPDSPSTPTPKPRQKGKGKSKRAHTRVTLPPYFVEKKLGTIVGFQDGEETQVIYINPWDPAYQPPPC</sequence>
<feature type="compositionally biased region" description="Polar residues" evidence="1">
    <location>
        <begin position="118"/>
        <end position="128"/>
    </location>
</feature>
<comment type="caution">
    <text evidence="2">The sequence shown here is derived from an EMBL/GenBank/DDBJ whole genome shotgun (WGS) entry which is preliminary data.</text>
</comment>
<proteinExistence type="predicted"/>
<feature type="compositionally biased region" description="Basic residues" evidence="1">
    <location>
        <begin position="148"/>
        <end position="161"/>
    </location>
</feature>
<feature type="compositionally biased region" description="Acidic residues" evidence="1">
    <location>
        <begin position="40"/>
        <end position="52"/>
    </location>
</feature>
<evidence type="ECO:0000256" key="1">
    <source>
        <dbReference type="SAM" id="MobiDB-lite"/>
    </source>
</evidence>
<gene>
    <name evidence="2" type="ORF">MSAN_01182200</name>
</gene>
<feature type="compositionally biased region" description="Acidic residues" evidence="1">
    <location>
        <begin position="63"/>
        <end position="79"/>
    </location>
</feature>
<dbReference type="EMBL" id="JACAZH010000008">
    <property type="protein sequence ID" value="KAF7361489.1"/>
    <property type="molecule type" value="Genomic_DNA"/>
</dbReference>
<reference evidence="2" key="1">
    <citation type="submission" date="2020-05" db="EMBL/GenBank/DDBJ databases">
        <title>Mycena genomes resolve the evolution of fungal bioluminescence.</title>
        <authorList>
            <person name="Tsai I.J."/>
        </authorList>
    </citation>
    <scope>NUCLEOTIDE SEQUENCE</scope>
    <source>
        <strain evidence="2">160909Yilan</strain>
    </source>
</reference>
<evidence type="ECO:0000313" key="2">
    <source>
        <dbReference type="EMBL" id="KAF7361489.1"/>
    </source>
</evidence>
<protein>
    <submittedName>
        <fullName evidence="2">Uncharacterized protein</fullName>
    </submittedName>
</protein>
<evidence type="ECO:0000313" key="3">
    <source>
        <dbReference type="Proteomes" id="UP000623467"/>
    </source>
</evidence>
<dbReference type="OrthoDB" id="3058916at2759"/>